<evidence type="ECO:0000313" key="5">
    <source>
        <dbReference type="Proteomes" id="UP001146793"/>
    </source>
</evidence>
<dbReference type="SMART" id="SM00174">
    <property type="entry name" value="RHO"/>
    <property type="match status" value="1"/>
</dbReference>
<evidence type="ECO:0000313" key="3">
    <source>
        <dbReference type="EMBL" id="KAJ3431075.1"/>
    </source>
</evidence>
<feature type="compositionally biased region" description="Basic and acidic residues" evidence="2">
    <location>
        <begin position="205"/>
        <end position="225"/>
    </location>
</feature>
<dbReference type="PROSITE" id="PS51419">
    <property type="entry name" value="RAB"/>
    <property type="match status" value="1"/>
</dbReference>
<evidence type="ECO:0000256" key="1">
    <source>
        <dbReference type="ARBA" id="ARBA00022741"/>
    </source>
</evidence>
<reference evidence="3" key="2">
    <citation type="submission" date="2022-08" db="EMBL/GenBank/DDBJ databases">
        <title>Novel sulphate-reducing endosymbionts in the free-living metamonad Anaeramoeba.</title>
        <authorList>
            <person name="Jerlstrom-Hultqvist J."/>
            <person name="Cepicka I."/>
            <person name="Gallot-Lavallee L."/>
            <person name="Salas-Leiva D."/>
            <person name="Curtis B.A."/>
            <person name="Zahonova K."/>
            <person name="Pipaliya S."/>
            <person name="Dacks J."/>
            <person name="Roger A.J."/>
        </authorList>
    </citation>
    <scope>NUCLEOTIDE SEQUENCE</scope>
    <source>
        <strain evidence="3">Busselton2</strain>
    </source>
</reference>
<dbReference type="PANTHER" id="PTHR47978">
    <property type="match status" value="1"/>
</dbReference>
<dbReference type="Pfam" id="PF00071">
    <property type="entry name" value="Ras"/>
    <property type="match status" value="1"/>
</dbReference>
<dbReference type="Proteomes" id="UP001146793">
    <property type="component" value="Unassembled WGS sequence"/>
</dbReference>
<dbReference type="CDD" id="cd00154">
    <property type="entry name" value="Rab"/>
    <property type="match status" value="1"/>
</dbReference>
<dbReference type="SMART" id="SM00176">
    <property type="entry name" value="RAN"/>
    <property type="match status" value="1"/>
</dbReference>
<organism evidence="3 5">
    <name type="scientific">Anaeramoeba flamelloides</name>
    <dbReference type="NCBI Taxonomy" id="1746091"/>
    <lineage>
        <taxon>Eukaryota</taxon>
        <taxon>Metamonada</taxon>
        <taxon>Anaeramoebidae</taxon>
        <taxon>Anaeramoeba</taxon>
    </lineage>
</organism>
<dbReference type="FunFam" id="3.40.50.300:FF:001204">
    <property type="entry name" value="Small GTP-binding protein, putative"/>
    <property type="match status" value="1"/>
</dbReference>
<dbReference type="InterPro" id="IPR027417">
    <property type="entry name" value="P-loop_NTPase"/>
</dbReference>
<dbReference type="EMBL" id="JANTQA010000048">
    <property type="protein sequence ID" value="KAJ3431075.1"/>
    <property type="molecule type" value="Genomic_DNA"/>
</dbReference>
<dbReference type="InterPro" id="IPR001806">
    <property type="entry name" value="Small_GTPase"/>
</dbReference>
<feature type="compositionally biased region" description="Basic and acidic residues" evidence="2">
    <location>
        <begin position="181"/>
        <end position="193"/>
    </location>
</feature>
<dbReference type="AlphaFoldDB" id="A0AAV7YQ57"/>
<keyword evidence="6" id="KW-1185">Reference proteome</keyword>
<feature type="region of interest" description="Disordered" evidence="2">
    <location>
        <begin position="181"/>
        <end position="225"/>
    </location>
</feature>
<evidence type="ECO:0000313" key="4">
    <source>
        <dbReference type="EMBL" id="KAJ6253941.1"/>
    </source>
</evidence>
<proteinExistence type="predicted"/>
<dbReference type="GO" id="GO:0003924">
    <property type="term" value="F:GTPase activity"/>
    <property type="evidence" value="ECO:0007669"/>
    <property type="project" value="InterPro"/>
</dbReference>
<comment type="caution">
    <text evidence="3">The sequence shown here is derived from an EMBL/GenBank/DDBJ whole genome shotgun (WGS) entry which is preliminary data.</text>
</comment>
<evidence type="ECO:0000256" key="2">
    <source>
        <dbReference type="SAM" id="MobiDB-lite"/>
    </source>
</evidence>
<name>A0AAV7YQ57_9EUKA</name>
<dbReference type="InterPro" id="IPR005225">
    <property type="entry name" value="Small_GTP-bd"/>
</dbReference>
<dbReference type="Proteomes" id="UP001150062">
    <property type="component" value="Unassembled WGS sequence"/>
</dbReference>
<sequence length="225" mass="25977">MIAFTEKTQPDMKIVVLGSSFVGKTCVITRFISNTYNSKNESTLGAPFSVKTIGVQEKKITLGIWDTAGQERFESISKMYYRKANAAIICYDVMDMESYEKLEFWVNEVQTIEKNSKLYLCGTKIDLVDEINKRIVPLNKIKKYASELGVEYIETSSKKNINIDQLFTIIGKEFLNEKELEEEKSRENKSIKKEQRKKKKKAFKLKNESNETNEDVEKGNNKKCC</sequence>
<dbReference type="SMART" id="SM00173">
    <property type="entry name" value="RAS"/>
    <property type="match status" value="1"/>
</dbReference>
<dbReference type="SUPFAM" id="SSF52540">
    <property type="entry name" value="P-loop containing nucleoside triphosphate hydrolases"/>
    <property type="match status" value="1"/>
</dbReference>
<keyword evidence="1" id="KW-0547">Nucleotide-binding</keyword>
<accession>A0AAV7YQ57</accession>
<evidence type="ECO:0000313" key="6">
    <source>
        <dbReference type="Proteomes" id="UP001150062"/>
    </source>
</evidence>
<dbReference type="PROSITE" id="PS51421">
    <property type="entry name" value="RAS"/>
    <property type="match status" value="1"/>
</dbReference>
<dbReference type="PRINTS" id="PR00449">
    <property type="entry name" value="RASTRNSFRMNG"/>
</dbReference>
<dbReference type="SMART" id="SM00175">
    <property type="entry name" value="RAB"/>
    <property type="match status" value="1"/>
</dbReference>
<protein>
    <submittedName>
        <fullName evidence="3">Ras-related protein rab-24</fullName>
    </submittedName>
</protein>
<dbReference type="EMBL" id="JAOAOG010000027">
    <property type="protein sequence ID" value="KAJ6253941.1"/>
    <property type="molecule type" value="Genomic_DNA"/>
</dbReference>
<feature type="compositionally biased region" description="Basic residues" evidence="2">
    <location>
        <begin position="194"/>
        <end position="204"/>
    </location>
</feature>
<dbReference type="GO" id="GO:0005525">
    <property type="term" value="F:GTP binding"/>
    <property type="evidence" value="ECO:0007669"/>
    <property type="project" value="InterPro"/>
</dbReference>
<gene>
    <name evidence="3" type="ORF">M0812_02751</name>
    <name evidence="4" type="ORF">M0813_12839</name>
</gene>
<reference evidence="4" key="1">
    <citation type="submission" date="2022-08" db="EMBL/GenBank/DDBJ databases">
        <title>Novel sulfate-reducing endosymbionts in the free-living metamonad Anaeramoeba.</title>
        <authorList>
            <person name="Jerlstrom-Hultqvist J."/>
            <person name="Cepicka I."/>
            <person name="Gallot-Lavallee L."/>
            <person name="Salas-Leiva D."/>
            <person name="Curtis B.A."/>
            <person name="Zahonova K."/>
            <person name="Pipaliya S."/>
            <person name="Dacks J."/>
            <person name="Roger A.J."/>
        </authorList>
    </citation>
    <scope>NUCLEOTIDE SEQUENCE</scope>
    <source>
        <strain evidence="4">Schooner1</strain>
    </source>
</reference>
<dbReference type="NCBIfam" id="TIGR00231">
    <property type="entry name" value="small_GTP"/>
    <property type="match status" value="1"/>
</dbReference>
<dbReference type="PROSITE" id="PS51420">
    <property type="entry name" value="RHO"/>
    <property type="match status" value="1"/>
</dbReference>
<dbReference type="Gene3D" id="3.40.50.300">
    <property type="entry name" value="P-loop containing nucleotide triphosphate hydrolases"/>
    <property type="match status" value="1"/>
</dbReference>